<name>A0AAN8PAH9_PATCE</name>
<feature type="transmembrane region" description="Helical" evidence="1">
    <location>
        <begin position="54"/>
        <end position="73"/>
    </location>
</feature>
<dbReference type="EMBL" id="JAZGQO010000011">
    <property type="protein sequence ID" value="KAK6174627.1"/>
    <property type="molecule type" value="Genomic_DNA"/>
</dbReference>
<dbReference type="PANTHER" id="PTHR19353:SF13">
    <property type="entry name" value="FATTY ACID DESATURASE 6"/>
    <property type="match status" value="1"/>
</dbReference>
<comment type="caution">
    <text evidence="3">The sequence shown here is derived from an EMBL/GenBank/DDBJ whole genome shotgun (WGS) entry which is preliminary data.</text>
</comment>
<dbReference type="GO" id="GO:0006629">
    <property type="term" value="P:lipid metabolic process"/>
    <property type="evidence" value="ECO:0007669"/>
    <property type="project" value="InterPro"/>
</dbReference>
<evidence type="ECO:0000313" key="3">
    <source>
        <dbReference type="EMBL" id="KAK6174627.1"/>
    </source>
</evidence>
<accession>A0AAN8PAH9</accession>
<evidence type="ECO:0000313" key="4">
    <source>
        <dbReference type="Proteomes" id="UP001347796"/>
    </source>
</evidence>
<dbReference type="PANTHER" id="PTHR19353">
    <property type="entry name" value="FATTY ACID DESATURASE 2"/>
    <property type="match status" value="1"/>
</dbReference>
<feature type="domain" description="Fatty acid desaturase" evidence="2">
    <location>
        <begin position="86"/>
        <end position="326"/>
    </location>
</feature>
<reference evidence="3 4" key="1">
    <citation type="submission" date="2024-01" db="EMBL/GenBank/DDBJ databases">
        <title>The genome of the rayed Mediterranean limpet Patella caerulea (Linnaeus, 1758).</title>
        <authorList>
            <person name="Anh-Thu Weber A."/>
            <person name="Halstead-Nussloch G."/>
        </authorList>
    </citation>
    <scope>NUCLEOTIDE SEQUENCE [LARGE SCALE GENOMIC DNA]</scope>
    <source>
        <strain evidence="3">AATW-2023a</strain>
        <tissue evidence="3">Whole specimen</tissue>
    </source>
</reference>
<keyword evidence="1" id="KW-1133">Transmembrane helix</keyword>
<keyword evidence="1" id="KW-0472">Membrane</keyword>
<dbReference type="Pfam" id="PF00487">
    <property type="entry name" value="FA_desaturase"/>
    <property type="match status" value="1"/>
</dbReference>
<dbReference type="InterPro" id="IPR012171">
    <property type="entry name" value="Fatty_acid_desaturase"/>
</dbReference>
<dbReference type="AlphaFoldDB" id="A0AAN8PAH9"/>
<dbReference type="GO" id="GO:0016020">
    <property type="term" value="C:membrane"/>
    <property type="evidence" value="ECO:0007669"/>
    <property type="project" value="TreeGrafter"/>
</dbReference>
<dbReference type="GO" id="GO:0016717">
    <property type="term" value="F:oxidoreductase activity, acting on paired donors, with oxidation of a pair of donors resulting in the reduction of molecular oxygen to two molecules of water"/>
    <property type="evidence" value="ECO:0007669"/>
    <property type="project" value="TreeGrafter"/>
</dbReference>
<sequence length="357" mass="40598">MEENRVTEPDSVLTYKVKRGGEISDYVKLDKLPRFALLTDQVNDLISKNTWYELYGVDWLIIVFGVLGAFMGLSCMSSDSYFKFVTGVLLYGYCHSVLSTKGGHSAAHGAVVNSVRWNKFWAIFFVEFIGSFSEELANEIHIKSHHPHTNIIGHGDSSTWKAPFVPAYIYMFVTPLIVPVITPLVAVAGLLGRWKHLLRFLLVASTGLVINFLLLMNISKFSLWGAVVMTFVSRATMSIPYIHVNIFQHIGLAMYSPKSRPKKIYQMSTGVLNLSRNFLLDYCFGHGIISCHVEHHLFPRLSDNMCLKIKPVVSQFLKHHGLPYHESDYTRRMIYFVKQYNDLMVKAPPITHFVGIQ</sequence>
<organism evidence="3 4">
    <name type="scientific">Patella caerulea</name>
    <name type="common">Rayed Mediterranean limpet</name>
    <dbReference type="NCBI Taxonomy" id="87958"/>
    <lineage>
        <taxon>Eukaryota</taxon>
        <taxon>Metazoa</taxon>
        <taxon>Spiralia</taxon>
        <taxon>Lophotrochozoa</taxon>
        <taxon>Mollusca</taxon>
        <taxon>Gastropoda</taxon>
        <taxon>Patellogastropoda</taxon>
        <taxon>Patelloidea</taxon>
        <taxon>Patellidae</taxon>
        <taxon>Patella</taxon>
    </lineage>
</organism>
<protein>
    <recommendedName>
        <fullName evidence="2">Fatty acid desaturase domain-containing protein</fullName>
    </recommendedName>
</protein>
<keyword evidence="1" id="KW-0812">Transmembrane</keyword>
<evidence type="ECO:0000256" key="1">
    <source>
        <dbReference type="SAM" id="Phobius"/>
    </source>
</evidence>
<evidence type="ECO:0000259" key="2">
    <source>
        <dbReference type="Pfam" id="PF00487"/>
    </source>
</evidence>
<proteinExistence type="predicted"/>
<feature type="transmembrane region" description="Helical" evidence="1">
    <location>
        <begin position="198"/>
        <end position="218"/>
    </location>
</feature>
<dbReference type="InterPro" id="IPR005804">
    <property type="entry name" value="FA_desaturase_dom"/>
</dbReference>
<dbReference type="Proteomes" id="UP001347796">
    <property type="component" value="Unassembled WGS sequence"/>
</dbReference>
<keyword evidence="4" id="KW-1185">Reference proteome</keyword>
<gene>
    <name evidence="3" type="ORF">SNE40_017866</name>
</gene>
<feature type="transmembrane region" description="Helical" evidence="1">
    <location>
        <begin position="167"/>
        <end position="191"/>
    </location>
</feature>